<organism evidence="1 2">
    <name type="scientific">Acinetobacter ursingii</name>
    <dbReference type="NCBI Taxonomy" id="108980"/>
    <lineage>
        <taxon>Bacteria</taxon>
        <taxon>Pseudomonadati</taxon>
        <taxon>Pseudomonadota</taxon>
        <taxon>Gammaproteobacteria</taxon>
        <taxon>Moraxellales</taxon>
        <taxon>Moraxellaceae</taxon>
        <taxon>Acinetobacter</taxon>
    </lineage>
</organism>
<protein>
    <submittedName>
        <fullName evidence="1">Uncharacterized protein</fullName>
    </submittedName>
</protein>
<evidence type="ECO:0000313" key="1">
    <source>
        <dbReference type="EMBL" id="HCK30209.1"/>
    </source>
</evidence>
<gene>
    <name evidence="1" type="ORF">DHW29_08460</name>
</gene>
<sequence>MGFQYIILGLLVVGGITCLSNVYAYDFFAKNNPEQIVDDQHHPENTDLNQIQKHLAEQHDQEQHNYEILKNPFYSNERINIYNYTAYNTDALKNKMINAGSEHISAHDLSISFGYGMTYKINADHKIGYEYISSFPYDRGQLIRIFWIWSF</sequence>
<dbReference type="EMBL" id="DPVE01000149">
    <property type="protein sequence ID" value="HCK30209.1"/>
    <property type="molecule type" value="Genomic_DNA"/>
</dbReference>
<name>A0A3D2SL79_9GAMM</name>
<evidence type="ECO:0000313" key="2">
    <source>
        <dbReference type="Proteomes" id="UP000263596"/>
    </source>
</evidence>
<proteinExistence type="predicted"/>
<reference evidence="1 2" key="1">
    <citation type="journal article" date="2018" name="Nat. Biotechnol.">
        <title>A standardized bacterial taxonomy based on genome phylogeny substantially revises the tree of life.</title>
        <authorList>
            <person name="Parks D.H."/>
            <person name="Chuvochina M."/>
            <person name="Waite D.W."/>
            <person name="Rinke C."/>
            <person name="Skarshewski A."/>
            <person name="Chaumeil P.A."/>
            <person name="Hugenholtz P."/>
        </authorList>
    </citation>
    <scope>NUCLEOTIDE SEQUENCE [LARGE SCALE GENOMIC DNA]</scope>
    <source>
        <strain evidence="1">UBA9669</strain>
    </source>
</reference>
<comment type="caution">
    <text evidence="1">The sequence shown here is derived from an EMBL/GenBank/DDBJ whole genome shotgun (WGS) entry which is preliminary data.</text>
</comment>
<accession>A0A3D2SL79</accession>
<dbReference type="AlphaFoldDB" id="A0A3D2SL79"/>
<dbReference type="Proteomes" id="UP000263596">
    <property type="component" value="Unassembled WGS sequence"/>
</dbReference>